<feature type="transmembrane region" description="Helical" evidence="6">
    <location>
        <begin position="777"/>
        <end position="799"/>
    </location>
</feature>
<dbReference type="PANTHER" id="PTHR30572">
    <property type="entry name" value="MEMBRANE COMPONENT OF TRANSPORTER-RELATED"/>
    <property type="match status" value="1"/>
</dbReference>
<dbReference type="Proteomes" id="UP000198984">
    <property type="component" value="Unassembled WGS sequence"/>
</dbReference>
<evidence type="ECO:0000256" key="6">
    <source>
        <dbReference type="SAM" id="Phobius"/>
    </source>
</evidence>
<keyword evidence="10" id="KW-1185">Reference proteome</keyword>
<evidence type="ECO:0000313" key="9">
    <source>
        <dbReference type="EMBL" id="SEL43298.1"/>
    </source>
</evidence>
<dbReference type="InterPro" id="IPR050250">
    <property type="entry name" value="Macrolide_Exporter_MacB"/>
</dbReference>
<accession>A0A1H7Q6D7</accession>
<dbReference type="PANTHER" id="PTHR30572:SF18">
    <property type="entry name" value="ABC-TYPE MACROLIDE FAMILY EXPORT SYSTEM PERMEASE COMPONENT 2"/>
    <property type="match status" value="1"/>
</dbReference>
<dbReference type="InterPro" id="IPR025857">
    <property type="entry name" value="MacB_PCD"/>
</dbReference>
<dbReference type="GO" id="GO:0022857">
    <property type="term" value="F:transmembrane transporter activity"/>
    <property type="evidence" value="ECO:0007669"/>
    <property type="project" value="TreeGrafter"/>
</dbReference>
<dbReference type="InterPro" id="IPR003838">
    <property type="entry name" value="ABC3_permease_C"/>
</dbReference>
<keyword evidence="5 6" id="KW-0472">Membrane</keyword>
<reference evidence="9 10" key="1">
    <citation type="submission" date="2016-10" db="EMBL/GenBank/DDBJ databases">
        <authorList>
            <person name="de Groot N.N."/>
        </authorList>
    </citation>
    <scope>NUCLEOTIDE SEQUENCE [LARGE SCALE GENOMIC DNA]</scope>
    <source>
        <strain evidence="9 10">DSM 21039</strain>
    </source>
</reference>
<dbReference type="Pfam" id="PF02687">
    <property type="entry name" value="FtsX"/>
    <property type="match status" value="2"/>
</dbReference>
<dbReference type="PROSITE" id="PS51257">
    <property type="entry name" value="PROKAR_LIPOPROTEIN"/>
    <property type="match status" value="1"/>
</dbReference>
<dbReference type="STRING" id="573321.SAMN04488505_102260"/>
<keyword evidence="2" id="KW-1003">Cell membrane</keyword>
<gene>
    <name evidence="9" type="ORF">SAMN04488505_102260</name>
</gene>
<dbReference type="Pfam" id="PF12704">
    <property type="entry name" value="MacB_PCD"/>
    <property type="match status" value="2"/>
</dbReference>
<evidence type="ECO:0000259" key="8">
    <source>
        <dbReference type="Pfam" id="PF12704"/>
    </source>
</evidence>
<evidence type="ECO:0000256" key="2">
    <source>
        <dbReference type="ARBA" id="ARBA00022475"/>
    </source>
</evidence>
<dbReference type="EMBL" id="FOBB01000002">
    <property type="protein sequence ID" value="SEL43298.1"/>
    <property type="molecule type" value="Genomic_DNA"/>
</dbReference>
<organism evidence="9 10">
    <name type="scientific">Chitinophaga rupis</name>
    <dbReference type="NCBI Taxonomy" id="573321"/>
    <lineage>
        <taxon>Bacteria</taxon>
        <taxon>Pseudomonadati</taxon>
        <taxon>Bacteroidota</taxon>
        <taxon>Chitinophagia</taxon>
        <taxon>Chitinophagales</taxon>
        <taxon>Chitinophagaceae</taxon>
        <taxon>Chitinophaga</taxon>
    </lineage>
</organism>
<proteinExistence type="predicted"/>
<feature type="transmembrane region" description="Helical" evidence="6">
    <location>
        <begin position="21"/>
        <end position="41"/>
    </location>
</feature>
<evidence type="ECO:0000259" key="7">
    <source>
        <dbReference type="Pfam" id="PF02687"/>
    </source>
</evidence>
<evidence type="ECO:0000256" key="4">
    <source>
        <dbReference type="ARBA" id="ARBA00022989"/>
    </source>
</evidence>
<evidence type="ECO:0000256" key="5">
    <source>
        <dbReference type="ARBA" id="ARBA00023136"/>
    </source>
</evidence>
<feature type="transmembrane region" description="Helical" evidence="6">
    <location>
        <begin position="305"/>
        <end position="327"/>
    </location>
</feature>
<keyword evidence="4 6" id="KW-1133">Transmembrane helix</keyword>
<dbReference type="RefSeq" id="WP_089909187.1">
    <property type="nucleotide sequence ID" value="NZ_FOBB01000002.1"/>
</dbReference>
<evidence type="ECO:0000313" key="10">
    <source>
        <dbReference type="Proteomes" id="UP000198984"/>
    </source>
</evidence>
<feature type="domain" description="MacB-like periplasmic core" evidence="8">
    <location>
        <begin position="22"/>
        <end position="244"/>
    </location>
</feature>
<sequence>MLKNYFKIAVRQLLKQKMYTVIKIGGFALSIAACLLITLYIRHELSYDRSYPNADRIYRVIGESIDNGVDEKGVSFPAPFARSLKDDFPEVEEAGRLMSNRLFTGAGSNQLRRADKVENTYEEGFTYMDQQLLNIFQWPMVAGDAAHALDEPKTMVISQRMAAKYFPHEDPIGKVMLLNDNTDYAYRITGVMKDLPSTSHLQYNFLLTLSGVSFWKGEQTNWMSSNYDNYVRLRPGTDAKLLGKSIGDNILKKYYIPIMREAGNKDLDRLGKTLELRISLQPVSDIHLGSHNISDNIQNHGDMRFIWLFGAVACFILLIACINFINLSTARSANRAKEVGLKKTIGAFRSSLVQQFLTESFLFSFLSVILGSFLAWVLLPYFNQLSAQTLVFPWHEPWLAPALLVAAVAIGLLAGIYPSFYLSSFQPMQVLKGSISRGTKNSNLRSILVVFQFATSIILIIGTVVIYRQMQYILHRKIGFDKEQVVMIQGAHTLGDKVQTFKSELQRLPNVAHVAVSDFLPVSNTKRNGNSLWKDGRNKIDMPEFAQFWKVDHDYLATMGMHLVAGRNFSKDMPTDSQAVIINQTLAKKLFPGKEDPLGQRIMNAGNGHYQVIGIVKDFNFESMRGKVGPLCMSLGNSPTIVSVKVHTADMTKMISAITGVWKSFAPNQPFRYNFLDERFAQMYDDVQRTGRIFTCFSILAIIIACLGLFALSAYMAEQRSKEISIRKVLGASVAQVTALVSKDFVKLVLIAVLLASPIAWWAMSKWLQDFEYRVNISWWMFALAGMLVIAIALATISFQSIKAALTNPVKSLKAE</sequence>
<dbReference type="AlphaFoldDB" id="A0A1H7Q6D7"/>
<feature type="transmembrane region" description="Helical" evidence="6">
    <location>
        <begin position="361"/>
        <end position="382"/>
    </location>
</feature>
<name>A0A1H7Q6D7_9BACT</name>
<comment type="subcellular location">
    <subcellularLocation>
        <location evidence="1">Cell membrane</location>
        <topology evidence="1">Multi-pass membrane protein</topology>
    </subcellularLocation>
</comment>
<evidence type="ECO:0000256" key="1">
    <source>
        <dbReference type="ARBA" id="ARBA00004651"/>
    </source>
</evidence>
<feature type="transmembrane region" description="Helical" evidence="6">
    <location>
        <begin position="444"/>
        <end position="467"/>
    </location>
</feature>
<evidence type="ECO:0000256" key="3">
    <source>
        <dbReference type="ARBA" id="ARBA00022692"/>
    </source>
</evidence>
<dbReference type="GO" id="GO:0005886">
    <property type="term" value="C:plasma membrane"/>
    <property type="evidence" value="ECO:0007669"/>
    <property type="project" value="UniProtKB-SubCell"/>
</dbReference>
<feature type="domain" description="ABC3 transporter permease C-terminal" evidence="7">
    <location>
        <begin position="696"/>
        <end position="808"/>
    </location>
</feature>
<keyword evidence="3 6" id="KW-0812">Transmembrane</keyword>
<dbReference type="OrthoDB" id="5933722at2"/>
<feature type="domain" description="ABC3 transporter permease C-terminal" evidence="7">
    <location>
        <begin position="311"/>
        <end position="427"/>
    </location>
</feature>
<protein>
    <submittedName>
        <fullName evidence="9">Putative ABC transport system permease protein</fullName>
    </submittedName>
</protein>
<feature type="transmembrane region" description="Helical" evidence="6">
    <location>
        <begin position="402"/>
        <end position="423"/>
    </location>
</feature>
<feature type="transmembrane region" description="Helical" evidence="6">
    <location>
        <begin position="697"/>
        <end position="717"/>
    </location>
</feature>
<feature type="domain" description="MacB-like periplasmic core" evidence="8">
    <location>
        <begin position="455"/>
        <end position="620"/>
    </location>
</feature>
<feature type="transmembrane region" description="Helical" evidence="6">
    <location>
        <begin position="745"/>
        <end position="765"/>
    </location>
</feature>